<feature type="region of interest" description="Disordered" evidence="1">
    <location>
        <begin position="125"/>
        <end position="318"/>
    </location>
</feature>
<evidence type="ECO:0000313" key="3">
    <source>
        <dbReference type="Proteomes" id="UP000500791"/>
    </source>
</evidence>
<gene>
    <name evidence="2" type="ORF">G8E03_01385</name>
</gene>
<dbReference type="KEGG" id="mon:G8E03_01385"/>
<dbReference type="Proteomes" id="UP000500791">
    <property type="component" value="Chromosome"/>
</dbReference>
<dbReference type="AlphaFoldDB" id="A0A6G7VI13"/>
<protein>
    <recommendedName>
        <fullName evidence="4">TolA protein</fullName>
    </recommendedName>
</protein>
<proteinExistence type="predicted"/>
<evidence type="ECO:0000256" key="1">
    <source>
        <dbReference type="SAM" id="MobiDB-lite"/>
    </source>
</evidence>
<evidence type="ECO:0000313" key="2">
    <source>
        <dbReference type="EMBL" id="QIK39530.1"/>
    </source>
</evidence>
<sequence>MRNALKISAGLHALLIVASLVSIPWFDRDEEETIRVAQVSILTESQFDAAVSQAPQTVPMTTLDALAAPGEENLDAARPDAEMDVTINELDGPDAPTEADAQADLSAVLTTNRVTVDDEVTTLAPELPGAFDTALNSPVARPEPRPQSLDRPAGMSPPRPQAPSLRIDTTPAAPPPEDVRTADETQEEIRLSTEGTTDLPPQEATAPEEAATEIIPEIAEDLPEPEPTPLDSEPLDELAAEPAPQDDGAPLASVRPQARPEIREPVTQPVRTAETTEQPPEPVEPAASTPDQPPAVDAPERQATSIPQGPPLTSGEIGNLTSAISSKWNVGRVAGLEGGDQLVVTVGITLDRNGRVVGDVRPIRPSSPDGAYALAFSVARSAIMQASNAGAIILPVDKYGQWQEIEITFDPSKTVVGFGS</sequence>
<feature type="compositionally biased region" description="Low complexity" evidence="1">
    <location>
        <begin position="203"/>
        <end position="217"/>
    </location>
</feature>
<evidence type="ECO:0008006" key="4">
    <source>
        <dbReference type="Google" id="ProtNLM"/>
    </source>
</evidence>
<keyword evidence="3" id="KW-1185">Reference proteome</keyword>
<organism evidence="2 3">
    <name type="scientific">Pontivivens nitratireducens</name>
    <dbReference type="NCBI Taxonomy" id="2758038"/>
    <lineage>
        <taxon>Bacteria</taxon>
        <taxon>Pseudomonadati</taxon>
        <taxon>Pseudomonadota</taxon>
        <taxon>Alphaproteobacteria</taxon>
        <taxon>Rhodobacterales</taxon>
        <taxon>Paracoccaceae</taxon>
        <taxon>Pontivivens</taxon>
    </lineage>
</organism>
<dbReference type="RefSeq" id="WP_166187781.1">
    <property type="nucleotide sequence ID" value="NZ_CP049811.1"/>
</dbReference>
<accession>A0A6G7VI13</accession>
<reference evidence="2 3" key="1">
    <citation type="submission" date="2020-03" db="EMBL/GenBank/DDBJ databases">
        <title>Complete genome sequence of Monaibacterium sp. ALG8 with diverse plasmids.</title>
        <authorList>
            <person name="Sun C."/>
        </authorList>
    </citation>
    <scope>NUCLEOTIDE SEQUENCE [LARGE SCALE GENOMIC DNA]</scope>
    <source>
        <strain evidence="2 3">ALG8</strain>
    </source>
</reference>
<dbReference type="Gene3D" id="3.30.1150.10">
    <property type="match status" value="1"/>
</dbReference>
<dbReference type="EMBL" id="CP049811">
    <property type="protein sequence ID" value="QIK39530.1"/>
    <property type="molecule type" value="Genomic_DNA"/>
</dbReference>
<feature type="compositionally biased region" description="Basic and acidic residues" evidence="1">
    <location>
        <begin position="177"/>
        <end position="191"/>
    </location>
</feature>
<name>A0A6G7VI13_9RHOB</name>